<name>A0A9J6GK22_HAELO</name>
<dbReference type="Proteomes" id="UP000821853">
    <property type="component" value="Chromosome 5"/>
</dbReference>
<proteinExistence type="predicted"/>
<keyword evidence="2" id="KW-1185">Reference proteome</keyword>
<reference evidence="1 2" key="1">
    <citation type="journal article" date="2020" name="Cell">
        <title>Large-Scale Comparative Analyses of Tick Genomes Elucidate Their Genetic Diversity and Vector Capacities.</title>
        <authorList>
            <consortium name="Tick Genome and Microbiome Consortium (TIGMIC)"/>
            <person name="Jia N."/>
            <person name="Wang J."/>
            <person name="Shi W."/>
            <person name="Du L."/>
            <person name="Sun Y."/>
            <person name="Zhan W."/>
            <person name="Jiang J.F."/>
            <person name="Wang Q."/>
            <person name="Zhang B."/>
            <person name="Ji P."/>
            <person name="Bell-Sakyi L."/>
            <person name="Cui X.M."/>
            <person name="Yuan T.T."/>
            <person name="Jiang B.G."/>
            <person name="Yang W.F."/>
            <person name="Lam T.T."/>
            <person name="Chang Q.C."/>
            <person name="Ding S.J."/>
            <person name="Wang X.J."/>
            <person name="Zhu J.G."/>
            <person name="Ruan X.D."/>
            <person name="Zhao L."/>
            <person name="Wei J.T."/>
            <person name="Ye R.Z."/>
            <person name="Que T.C."/>
            <person name="Du C.H."/>
            <person name="Zhou Y.H."/>
            <person name="Cheng J.X."/>
            <person name="Dai P.F."/>
            <person name="Guo W.B."/>
            <person name="Han X.H."/>
            <person name="Huang E.J."/>
            <person name="Li L.F."/>
            <person name="Wei W."/>
            <person name="Gao Y.C."/>
            <person name="Liu J.Z."/>
            <person name="Shao H.Z."/>
            <person name="Wang X."/>
            <person name="Wang C.C."/>
            <person name="Yang T.C."/>
            <person name="Huo Q.B."/>
            <person name="Li W."/>
            <person name="Chen H.Y."/>
            <person name="Chen S.E."/>
            <person name="Zhou L.G."/>
            <person name="Ni X.B."/>
            <person name="Tian J.H."/>
            <person name="Sheng Y."/>
            <person name="Liu T."/>
            <person name="Pan Y.S."/>
            <person name="Xia L.Y."/>
            <person name="Li J."/>
            <person name="Zhao F."/>
            <person name="Cao W.C."/>
        </authorList>
    </citation>
    <scope>NUCLEOTIDE SEQUENCE [LARGE SCALE GENOMIC DNA]</scope>
    <source>
        <strain evidence="1">HaeL-2018</strain>
    </source>
</reference>
<sequence>MRIGGDRNVLFVSTPSETTAMKCQTEMEHLEAPFWIPDEDFTEEADATPRQNSKCKPVQVPFVVSGYVQELFQLLP</sequence>
<dbReference type="EMBL" id="JABSTR010000007">
    <property type="protein sequence ID" value="KAH9375193.1"/>
    <property type="molecule type" value="Genomic_DNA"/>
</dbReference>
<dbReference type="VEuPathDB" id="VectorBase:HLOH_051358"/>
<organism evidence="1 2">
    <name type="scientific">Haemaphysalis longicornis</name>
    <name type="common">Bush tick</name>
    <dbReference type="NCBI Taxonomy" id="44386"/>
    <lineage>
        <taxon>Eukaryota</taxon>
        <taxon>Metazoa</taxon>
        <taxon>Ecdysozoa</taxon>
        <taxon>Arthropoda</taxon>
        <taxon>Chelicerata</taxon>
        <taxon>Arachnida</taxon>
        <taxon>Acari</taxon>
        <taxon>Parasitiformes</taxon>
        <taxon>Ixodida</taxon>
        <taxon>Ixodoidea</taxon>
        <taxon>Ixodidae</taxon>
        <taxon>Haemaphysalinae</taxon>
        <taxon>Haemaphysalis</taxon>
    </lineage>
</organism>
<evidence type="ECO:0000313" key="2">
    <source>
        <dbReference type="Proteomes" id="UP000821853"/>
    </source>
</evidence>
<gene>
    <name evidence="1" type="ORF">HPB48_021939</name>
</gene>
<accession>A0A9J6GK22</accession>
<dbReference type="AlphaFoldDB" id="A0A9J6GK22"/>
<evidence type="ECO:0000313" key="1">
    <source>
        <dbReference type="EMBL" id="KAH9375193.1"/>
    </source>
</evidence>
<comment type="caution">
    <text evidence="1">The sequence shown here is derived from an EMBL/GenBank/DDBJ whole genome shotgun (WGS) entry which is preliminary data.</text>
</comment>
<protein>
    <submittedName>
        <fullName evidence="1">Uncharacterized protein</fullName>
    </submittedName>
</protein>